<keyword evidence="1" id="KW-0472">Membrane</keyword>
<name>A0A5C5VGB4_9BACT</name>
<dbReference type="OrthoDB" id="185500at2"/>
<keyword evidence="1" id="KW-0812">Transmembrane</keyword>
<comment type="caution">
    <text evidence="2">The sequence shown here is derived from an EMBL/GenBank/DDBJ whole genome shotgun (WGS) entry which is preliminary data.</text>
</comment>
<evidence type="ECO:0000313" key="3">
    <source>
        <dbReference type="Proteomes" id="UP000316714"/>
    </source>
</evidence>
<feature type="transmembrane region" description="Helical" evidence="1">
    <location>
        <begin position="126"/>
        <end position="146"/>
    </location>
</feature>
<feature type="transmembrane region" description="Helical" evidence="1">
    <location>
        <begin position="231"/>
        <end position="251"/>
    </location>
</feature>
<proteinExistence type="predicted"/>
<dbReference type="EMBL" id="SIHJ01000001">
    <property type="protein sequence ID" value="TWT36990.1"/>
    <property type="molecule type" value="Genomic_DNA"/>
</dbReference>
<feature type="transmembrane region" description="Helical" evidence="1">
    <location>
        <begin position="263"/>
        <end position="285"/>
    </location>
</feature>
<feature type="transmembrane region" description="Helical" evidence="1">
    <location>
        <begin position="90"/>
        <end position="114"/>
    </location>
</feature>
<feature type="transmembrane region" description="Helical" evidence="1">
    <location>
        <begin position="153"/>
        <end position="175"/>
    </location>
</feature>
<feature type="transmembrane region" description="Helical" evidence="1">
    <location>
        <begin position="24"/>
        <end position="45"/>
    </location>
</feature>
<feature type="transmembrane region" description="Helical" evidence="1">
    <location>
        <begin position="57"/>
        <end position="78"/>
    </location>
</feature>
<feature type="transmembrane region" description="Helical" evidence="1">
    <location>
        <begin position="195"/>
        <end position="219"/>
    </location>
</feature>
<protein>
    <submittedName>
        <fullName evidence="2">Sodium Bile acid symporter family protein</fullName>
    </submittedName>
</protein>
<dbReference type="Pfam" id="PF13593">
    <property type="entry name" value="SBF_like"/>
    <property type="match status" value="1"/>
</dbReference>
<keyword evidence="1" id="KW-1133">Transmembrane helix</keyword>
<reference evidence="2 3" key="1">
    <citation type="submission" date="2019-02" db="EMBL/GenBank/DDBJ databases">
        <title>Deep-cultivation of Planctomycetes and their phenomic and genomic characterization uncovers novel biology.</title>
        <authorList>
            <person name="Wiegand S."/>
            <person name="Jogler M."/>
            <person name="Boedeker C."/>
            <person name="Pinto D."/>
            <person name="Vollmers J."/>
            <person name="Rivas-Marin E."/>
            <person name="Kohn T."/>
            <person name="Peeters S.H."/>
            <person name="Heuer A."/>
            <person name="Rast P."/>
            <person name="Oberbeckmann S."/>
            <person name="Bunk B."/>
            <person name="Jeske O."/>
            <person name="Meyerdierks A."/>
            <person name="Storesund J.E."/>
            <person name="Kallscheuer N."/>
            <person name="Luecker S."/>
            <person name="Lage O.M."/>
            <person name="Pohl T."/>
            <person name="Merkel B.J."/>
            <person name="Hornburger P."/>
            <person name="Mueller R.-W."/>
            <person name="Bruemmer F."/>
            <person name="Labrenz M."/>
            <person name="Spormann A.M."/>
            <person name="Op Den Camp H."/>
            <person name="Overmann J."/>
            <person name="Amann R."/>
            <person name="Jetten M.S.M."/>
            <person name="Mascher T."/>
            <person name="Medema M.H."/>
            <person name="Devos D.P."/>
            <person name="Kaster A.-K."/>
            <person name="Ovreas L."/>
            <person name="Rohde M."/>
            <person name="Galperin M.Y."/>
            <person name="Jogler C."/>
        </authorList>
    </citation>
    <scope>NUCLEOTIDE SEQUENCE [LARGE SCALE GENOMIC DNA]</scope>
    <source>
        <strain evidence="2 3">KOR34</strain>
    </source>
</reference>
<dbReference type="Proteomes" id="UP000316714">
    <property type="component" value="Unassembled WGS sequence"/>
</dbReference>
<dbReference type="RefSeq" id="WP_146564341.1">
    <property type="nucleotide sequence ID" value="NZ_SIHJ01000001.1"/>
</dbReference>
<dbReference type="InterPro" id="IPR016833">
    <property type="entry name" value="Put_Na-Bile_cotransptr"/>
</dbReference>
<dbReference type="InterPro" id="IPR038770">
    <property type="entry name" value="Na+/solute_symporter_sf"/>
</dbReference>
<evidence type="ECO:0000256" key="1">
    <source>
        <dbReference type="SAM" id="Phobius"/>
    </source>
</evidence>
<organism evidence="2 3">
    <name type="scientific">Posidoniimonas corsicana</name>
    <dbReference type="NCBI Taxonomy" id="1938618"/>
    <lineage>
        <taxon>Bacteria</taxon>
        <taxon>Pseudomonadati</taxon>
        <taxon>Planctomycetota</taxon>
        <taxon>Planctomycetia</taxon>
        <taxon>Pirellulales</taxon>
        <taxon>Lacipirellulaceae</taxon>
        <taxon>Posidoniimonas</taxon>
    </lineage>
</organism>
<feature type="transmembrane region" description="Helical" evidence="1">
    <location>
        <begin position="324"/>
        <end position="346"/>
    </location>
</feature>
<dbReference type="Gene3D" id="1.20.1530.20">
    <property type="match status" value="1"/>
</dbReference>
<evidence type="ECO:0000313" key="2">
    <source>
        <dbReference type="EMBL" id="TWT36990.1"/>
    </source>
</evidence>
<dbReference type="AlphaFoldDB" id="A0A5C5VGB4"/>
<gene>
    <name evidence="2" type="ORF">KOR34_19360</name>
</gene>
<sequence length="364" mass="36801">MPPTEAPPAAAGPLARTAEVVHDYFLGLLAACYALALLAPGPGAWLRSVELGARGAAGGVSLSQVLLAGLLAIAGVGIDPTRVRESLLRPLTLGGALVVKLVLPIIVVSVIAWLASFWAGWLPAEMLLGLAIVAAMPAAASCPAWTQASAGDVALALGVVVGSTLLGPWAAQFWLPGFAQAAGADPNIAHGISRAVLGSYFLLWVLLPSALGVAARVLLGPDRIARVRPALRLAGSGLLLLLIYAFAAAALSLVEVRHAGERLATALSLAGALCAAAFLAGWLLARSTRASGPTSAALVYSVGMHNNGVALLLADTVLPRESAVFLPIICYALVQHGLAGIVDALFTRAQHAAGGAPATAAPEQ</sequence>
<accession>A0A5C5VGB4</accession>
<keyword evidence="3" id="KW-1185">Reference proteome</keyword>
<feature type="transmembrane region" description="Helical" evidence="1">
    <location>
        <begin position="297"/>
        <end position="318"/>
    </location>
</feature>